<accession>A0A5K0V9B1</accession>
<evidence type="ECO:0000259" key="3">
    <source>
        <dbReference type="Pfam" id="PF14432"/>
    </source>
</evidence>
<protein>
    <recommendedName>
        <fullName evidence="3">DYW domain-containing protein</fullName>
    </recommendedName>
</protein>
<dbReference type="Pfam" id="PF01535">
    <property type="entry name" value="PPR"/>
    <property type="match status" value="10"/>
</dbReference>
<sequence>MHQRARIPGATAIHAYRIHRHYPSPATTLSRFRWASLYHSTPFTEESPLSSSTYSLLVEGCNTSASVSEARRHHLHAIRSGFDADIFLANSLVNVYVNVGCIEDARKLFDGMPQRNTVSWSCIISGHVRHGRPSEAVSLFSEMRREGFDPTHFALGSVLRACSQRRDRRLGEAVHGLVVKNGYALHTVVGNVLMGMYANCVSFDDAFTVFDEIPEKNMVSWNGIISTCSRFQENDLALELLSELRHMGMYPDEYTLGSLISCCQEHVEQILAYVVKSGHLGNVYVGSAVVSTYARFRQVAVARRIFDDMVEKNVVSINGLMVGYVKQSCWEETLEIFSRMRNLGFEMNTDSIVILLSACACGSEPSWGREVHAHVFRTGMQHETAIGNALVNMYAKCGAIHDARKVFKLMPKKDSISWNAMISGLDQNECYQESFETFLVMMRERLVPDNLTFVSTLSSCGNLTSVQSGQQIHSHIIKRGLDLDVSVGNSLLTMYASSGSINDSFKVFNRMVGRDQVSWNAMIGALADCEMATEALGCFLSMIHEGWTVNRVTFLNVLAALSLASVLESCRQVHALTLKNGLAKDNAIENALISSYAKCGEMNDAEQVFRRMSMRDVVSWNSMITGYTHNGLASKAMDIVGYMLLVGHQLDCFTCATVLSACAAVAALELGMQVHAYIIRSSFGADVVVESSLVDMYAKCGRVNYASRLFDLMDYRNEFSWNSMISGYARNGYGEEALELFKKMLQQSDKRPDHVTFVGVLSACSHVGLVDEGLEYFESMRSSYGLVPKMEHYSCIVDLLGRAGRVTKAEEIIRSMPMQPNSLIWRTLLGACCRTRGNIELGIQAAERLLELEPQNPVTYVLMSNMLASGGKWEEVTKVRTMMRGMKVKKEPGCSWVMMKDGVHLFVSGDSSHQDASVIYAKLEDLNLQMRNAGYVPQTEFALYDLEAEHKEQLLSYHSEKLALAFVLTRTTGKLPIRIMKNLRICGDCHSAFKIISQIIGRLIIVRDSNRFHHFDAGQCSCKDYW</sequence>
<feature type="repeat" description="PPR" evidence="2">
    <location>
        <begin position="313"/>
        <end position="347"/>
    </location>
</feature>
<dbReference type="NCBIfam" id="TIGR00756">
    <property type="entry name" value="PPR"/>
    <property type="match status" value="6"/>
</dbReference>
<dbReference type="Gene3D" id="1.25.40.10">
    <property type="entry name" value="Tetratricopeptide repeat domain"/>
    <property type="match status" value="7"/>
</dbReference>
<dbReference type="AlphaFoldDB" id="A0A5K0V9B1"/>
<dbReference type="OrthoDB" id="645871at2759"/>
<feature type="repeat" description="PPR" evidence="2">
    <location>
        <begin position="515"/>
        <end position="549"/>
    </location>
</feature>
<name>A0A5K0V9B1_9MAGN</name>
<dbReference type="FunFam" id="1.25.40.10:FF:000285">
    <property type="entry name" value="Pentatricopeptide repeat-containing protein, chloroplastic"/>
    <property type="match status" value="1"/>
</dbReference>
<dbReference type="FunFam" id="1.25.40.10:FF:000344">
    <property type="entry name" value="Pentatricopeptide repeat-containing protein"/>
    <property type="match status" value="1"/>
</dbReference>
<dbReference type="InterPro" id="IPR046960">
    <property type="entry name" value="PPR_At4g14850-like_plant"/>
</dbReference>
<dbReference type="Gramene" id="NC1G0110460.1">
    <property type="protein sequence ID" value="NC1G0110460.1:cds"/>
    <property type="gene ID" value="NC1G0110460"/>
</dbReference>
<feature type="repeat" description="PPR" evidence="2">
    <location>
        <begin position="414"/>
        <end position="448"/>
    </location>
</feature>
<feature type="repeat" description="PPR" evidence="2">
    <location>
        <begin position="116"/>
        <end position="150"/>
    </location>
</feature>
<evidence type="ECO:0000313" key="4">
    <source>
        <dbReference type="EMBL" id="VVV37605.1"/>
    </source>
</evidence>
<dbReference type="FunFam" id="1.25.40.10:FF:000366">
    <property type="entry name" value="Pentatricopeptide (PPR) repeat-containing protein"/>
    <property type="match status" value="1"/>
</dbReference>
<dbReference type="PANTHER" id="PTHR47926:SF390">
    <property type="entry name" value="TETRATRICOPEPTIDE REPEAT-LIKE SUPERFAMILY PROTEIN"/>
    <property type="match status" value="1"/>
</dbReference>
<dbReference type="PANTHER" id="PTHR47926">
    <property type="entry name" value="PENTATRICOPEPTIDE REPEAT-CONTAINING PROTEIN"/>
    <property type="match status" value="1"/>
</dbReference>
<feature type="repeat" description="PPR" evidence="2">
    <location>
        <begin position="217"/>
        <end position="251"/>
    </location>
</feature>
<dbReference type="GO" id="GO:0003723">
    <property type="term" value="F:RNA binding"/>
    <property type="evidence" value="ECO:0007669"/>
    <property type="project" value="InterPro"/>
</dbReference>
<feature type="repeat" description="PPR" evidence="2">
    <location>
        <begin position="585"/>
        <end position="619"/>
    </location>
</feature>
<evidence type="ECO:0000256" key="1">
    <source>
        <dbReference type="ARBA" id="ARBA00022737"/>
    </source>
</evidence>
<organism evidence="4">
    <name type="scientific">Nymphaea colorata</name>
    <name type="common">pocket water lily</name>
    <dbReference type="NCBI Taxonomy" id="210225"/>
    <lineage>
        <taxon>Eukaryota</taxon>
        <taxon>Viridiplantae</taxon>
        <taxon>Streptophyta</taxon>
        <taxon>Embryophyta</taxon>
        <taxon>Tracheophyta</taxon>
        <taxon>Spermatophyta</taxon>
        <taxon>Magnoliopsida</taxon>
        <taxon>Nymphaeales</taxon>
        <taxon>Nymphaeaceae</taxon>
        <taxon>Nymphaea</taxon>
    </lineage>
</organism>
<feature type="repeat" description="PPR" evidence="2">
    <location>
        <begin position="717"/>
        <end position="751"/>
    </location>
</feature>
<dbReference type="Pfam" id="PF14432">
    <property type="entry name" value="DYW_deaminase"/>
    <property type="match status" value="1"/>
</dbReference>
<dbReference type="FunFam" id="1.25.40.10:FF:000381">
    <property type="entry name" value="Pentatricopeptide repeat-containing protein"/>
    <property type="match status" value="2"/>
</dbReference>
<dbReference type="FunFam" id="1.25.40.10:FF:000031">
    <property type="entry name" value="Pentatricopeptide repeat-containing protein mitochondrial"/>
    <property type="match status" value="1"/>
</dbReference>
<dbReference type="Pfam" id="PF20431">
    <property type="entry name" value="E_motif"/>
    <property type="match status" value="1"/>
</dbReference>
<dbReference type="InterPro" id="IPR032867">
    <property type="entry name" value="DYW_dom"/>
</dbReference>
<reference evidence="4" key="1">
    <citation type="submission" date="2019-09" db="EMBL/GenBank/DDBJ databases">
        <authorList>
            <person name="Zhang L."/>
        </authorList>
    </citation>
    <scope>NUCLEOTIDE SEQUENCE</scope>
</reference>
<dbReference type="OMA" id="MSECWEI"/>
<gene>
    <name evidence="4" type="ORF">NYM_LOCUS1507</name>
</gene>
<feature type="domain" description="DYW" evidence="3">
    <location>
        <begin position="934"/>
        <end position="1026"/>
    </location>
</feature>
<dbReference type="InterPro" id="IPR002885">
    <property type="entry name" value="PPR_rpt"/>
</dbReference>
<dbReference type="GO" id="GO:0008270">
    <property type="term" value="F:zinc ion binding"/>
    <property type="evidence" value="ECO:0007669"/>
    <property type="project" value="InterPro"/>
</dbReference>
<dbReference type="Pfam" id="PF13041">
    <property type="entry name" value="PPR_2"/>
    <property type="match status" value="2"/>
</dbReference>
<keyword evidence="1" id="KW-0677">Repeat</keyword>
<dbReference type="FunFam" id="1.25.40.10:FF:000196">
    <property type="entry name" value="Pentatricopeptide repeat-containing protein At4g14850"/>
    <property type="match status" value="1"/>
</dbReference>
<dbReference type="InterPro" id="IPR046848">
    <property type="entry name" value="E_motif"/>
</dbReference>
<dbReference type="InterPro" id="IPR011990">
    <property type="entry name" value="TPR-like_helical_dom_sf"/>
</dbReference>
<evidence type="ECO:0000256" key="2">
    <source>
        <dbReference type="PROSITE-ProRule" id="PRU00708"/>
    </source>
</evidence>
<dbReference type="EMBL" id="LR721774">
    <property type="protein sequence ID" value="VVV37605.1"/>
    <property type="molecule type" value="Genomic_DNA"/>
</dbReference>
<proteinExistence type="predicted"/>
<dbReference type="GO" id="GO:0009451">
    <property type="term" value="P:RNA modification"/>
    <property type="evidence" value="ECO:0007669"/>
    <property type="project" value="EnsemblPlants"/>
</dbReference>
<dbReference type="PROSITE" id="PS51375">
    <property type="entry name" value="PPR"/>
    <property type="match status" value="7"/>
</dbReference>
<dbReference type="SUPFAM" id="SSF48452">
    <property type="entry name" value="TPR-like"/>
    <property type="match status" value="1"/>
</dbReference>